<comment type="catalytic activity">
    <reaction evidence="1">
        <text>ATP + protein L-histidine = ADP + protein N-phospho-L-histidine.</text>
        <dbReference type="EC" id="2.7.13.3"/>
    </reaction>
</comment>
<dbReference type="CDD" id="cd17546">
    <property type="entry name" value="REC_hyHK_CKI1_RcsC-like"/>
    <property type="match status" value="1"/>
</dbReference>
<dbReference type="SUPFAM" id="SSF53850">
    <property type="entry name" value="Periplasmic binding protein-like II"/>
    <property type="match status" value="1"/>
</dbReference>
<evidence type="ECO:0000256" key="9">
    <source>
        <dbReference type="ARBA" id="ARBA00022840"/>
    </source>
</evidence>
<evidence type="ECO:0000313" key="18">
    <source>
        <dbReference type="Proteomes" id="UP000247099"/>
    </source>
</evidence>
<evidence type="ECO:0000256" key="8">
    <source>
        <dbReference type="ARBA" id="ARBA00022777"/>
    </source>
</evidence>
<evidence type="ECO:0000256" key="11">
    <source>
        <dbReference type="ARBA" id="ARBA00023136"/>
    </source>
</evidence>
<dbReference type="SUPFAM" id="SSF52172">
    <property type="entry name" value="CheY-like"/>
    <property type="match status" value="1"/>
</dbReference>
<dbReference type="InterPro" id="IPR001638">
    <property type="entry name" value="Solute-binding_3/MltF_N"/>
</dbReference>
<dbReference type="Pfam" id="PF00497">
    <property type="entry name" value="SBP_bac_3"/>
    <property type="match status" value="1"/>
</dbReference>
<dbReference type="AlphaFoldDB" id="A0A317ZIN8"/>
<dbReference type="InterPro" id="IPR036097">
    <property type="entry name" value="HisK_dim/P_sf"/>
</dbReference>
<evidence type="ECO:0000256" key="3">
    <source>
        <dbReference type="ARBA" id="ARBA00012438"/>
    </source>
</evidence>
<dbReference type="Pfam" id="PF02518">
    <property type="entry name" value="HATPase_c"/>
    <property type="match status" value="1"/>
</dbReference>
<dbReference type="InParanoid" id="A0A317ZIN8"/>
<dbReference type="FunFam" id="1.10.287.130:FF:000004">
    <property type="entry name" value="Ethylene receptor 1"/>
    <property type="match status" value="1"/>
</dbReference>
<proteinExistence type="predicted"/>
<dbReference type="PRINTS" id="PR00344">
    <property type="entry name" value="BCTRLSENSOR"/>
</dbReference>
<evidence type="ECO:0000259" key="15">
    <source>
        <dbReference type="PROSITE" id="PS50109"/>
    </source>
</evidence>
<evidence type="ECO:0000256" key="10">
    <source>
        <dbReference type="ARBA" id="ARBA00022989"/>
    </source>
</evidence>
<dbReference type="Gene3D" id="3.30.565.10">
    <property type="entry name" value="Histidine kinase-like ATPase, C-terminal domain"/>
    <property type="match status" value="1"/>
</dbReference>
<name>A0A317ZIN8_9BACT</name>
<evidence type="ECO:0000313" key="17">
    <source>
        <dbReference type="EMBL" id="PXA04083.1"/>
    </source>
</evidence>
<accession>A0A317ZIN8</accession>
<evidence type="ECO:0000256" key="4">
    <source>
        <dbReference type="ARBA" id="ARBA00022553"/>
    </source>
</evidence>
<evidence type="ECO:0000256" key="1">
    <source>
        <dbReference type="ARBA" id="ARBA00000085"/>
    </source>
</evidence>
<dbReference type="GO" id="GO:0016020">
    <property type="term" value="C:membrane"/>
    <property type="evidence" value="ECO:0007669"/>
    <property type="project" value="UniProtKB-SubCell"/>
</dbReference>
<dbReference type="InterPro" id="IPR003594">
    <property type="entry name" value="HATPase_dom"/>
</dbReference>
<keyword evidence="11 14" id="KW-0472">Membrane</keyword>
<dbReference type="Proteomes" id="UP000247099">
    <property type="component" value="Unassembled WGS sequence"/>
</dbReference>
<comment type="subcellular location">
    <subcellularLocation>
        <location evidence="2">Membrane</location>
    </subcellularLocation>
</comment>
<evidence type="ECO:0000256" key="13">
    <source>
        <dbReference type="SAM" id="Coils"/>
    </source>
</evidence>
<dbReference type="SMART" id="SM00448">
    <property type="entry name" value="REC"/>
    <property type="match status" value="1"/>
</dbReference>
<dbReference type="PROSITE" id="PS50110">
    <property type="entry name" value="RESPONSE_REGULATORY"/>
    <property type="match status" value="1"/>
</dbReference>
<dbReference type="PANTHER" id="PTHR43047">
    <property type="entry name" value="TWO-COMPONENT HISTIDINE PROTEIN KINASE"/>
    <property type="match status" value="1"/>
</dbReference>
<dbReference type="SMART" id="SM00388">
    <property type="entry name" value="HisKA"/>
    <property type="match status" value="1"/>
</dbReference>
<dbReference type="Gene3D" id="1.10.287.130">
    <property type="match status" value="1"/>
</dbReference>
<keyword evidence="9" id="KW-0067">ATP-binding</keyword>
<keyword evidence="10 14" id="KW-1133">Transmembrane helix</keyword>
<dbReference type="InterPro" id="IPR004358">
    <property type="entry name" value="Sig_transdc_His_kin-like_C"/>
</dbReference>
<dbReference type="InterPro" id="IPR003661">
    <property type="entry name" value="HisK_dim/P_dom"/>
</dbReference>
<evidence type="ECO:0000256" key="2">
    <source>
        <dbReference type="ARBA" id="ARBA00004370"/>
    </source>
</evidence>
<keyword evidence="6 14" id="KW-0812">Transmembrane</keyword>
<evidence type="ECO:0000259" key="16">
    <source>
        <dbReference type="PROSITE" id="PS50110"/>
    </source>
</evidence>
<keyword evidence="4 12" id="KW-0597">Phosphoprotein</keyword>
<dbReference type="InterPro" id="IPR005467">
    <property type="entry name" value="His_kinase_dom"/>
</dbReference>
<dbReference type="PROSITE" id="PS50109">
    <property type="entry name" value="HIS_KIN"/>
    <property type="match status" value="1"/>
</dbReference>
<dbReference type="Gene3D" id="3.40.190.10">
    <property type="entry name" value="Periplasmic binding protein-like II"/>
    <property type="match status" value="2"/>
</dbReference>
<keyword evidence="8" id="KW-0418">Kinase</keyword>
<dbReference type="Pfam" id="PF00072">
    <property type="entry name" value="Response_reg"/>
    <property type="match status" value="1"/>
</dbReference>
<keyword evidence="18" id="KW-1185">Reference proteome</keyword>
<evidence type="ECO:0000256" key="12">
    <source>
        <dbReference type="PROSITE-ProRule" id="PRU00169"/>
    </source>
</evidence>
<feature type="modified residue" description="4-aspartylphosphate" evidence="12">
    <location>
        <position position="639"/>
    </location>
</feature>
<feature type="transmembrane region" description="Helical" evidence="14">
    <location>
        <begin position="20"/>
        <end position="42"/>
    </location>
</feature>
<feature type="coiled-coil region" evidence="13">
    <location>
        <begin position="303"/>
        <end position="333"/>
    </location>
</feature>
<dbReference type="Gene3D" id="3.40.50.2300">
    <property type="match status" value="1"/>
</dbReference>
<evidence type="ECO:0000256" key="14">
    <source>
        <dbReference type="SAM" id="Phobius"/>
    </source>
</evidence>
<dbReference type="InterPro" id="IPR001789">
    <property type="entry name" value="Sig_transdc_resp-reg_receiver"/>
</dbReference>
<keyword evidence="13" id="KW-0175">Coiled coil</keyword>
<dbReference type="EC" id="2.7.13.3" evidence="3"/>
<dbReference type="SMART" id="SM00387">
    <property type="entry name" value="HATPase_c"/>
    <property type="match status" value="1"/>
</dbReference>
<sequence>MSDALPQYRPDKPVFSYHFLIPNIISIKLAAFACFLTFFFFAGVNGKIIRVGAYQNPPKIFISPEGNVEGFFPDLVRAIAAEEGWEVDWVRAEWPDLLSMIERGEIDLLVDVARNPERAKLMAFSDQVALSNWTTFYSRKGEPAVVSFGDLEGVRLGVLRGSVQVPELERQARNDGVQFELVPFSNYRELFLYLQEGLIDVGTVNYTAGRWYARKFPGVRENSIVFQPVGLHFAASRDAASKLLPVIDMNLARMKADPGSAHHQAIVRWLSPPNNTLTLFWVRVGPWLLGGVLIALSLIWIFRQLLRQRTAELSAHVEELEIARKQAEAANRAKTEFLAVMNHELRTPLNSIIGPTELLLEATSDPEKRELLDMVHHSGKHLHGLIRNILELSSIEAGRVPVVKEWFAPKSLVDRIVRSHRVQAERKGLFLDCDDAAFADICVESDPKLITQVLLNLLQNALKFSASGGVTIRCSLKSDAEDDKPQSLAIEVVDTGPGVPLAYREKIFERFQQADMSTCRQHEGTGLGLTISRDIAALLGGTLELSESSPSGSIFCLSIPARVERSKEPAQTYEIPSLQDFGNDSATGFSILIVEDDPDNAKVLEAYLDKLGHKHELATSGEKALVAMKRRSFDIVLMDVRLPGMSGIEVTQHIRSHPELDQPIIMGLTADAIDSQRDACLGAGMNAFLTKPLTIGGLNQALRASLPGVR</sequence>
<evidence type="ECO:0000256" key="6">
    <source>
        <dbReference type="ARBA" id="ARBA00022692"/>
    </source>
</evidence>
<dbReference type="SUPFAM" id="SSF47384">
    <property type="entry name" value="Homodimeric domain of signal transducing histidine kinase"/>
    <property type="match status" value="1"/>
</dbReference>
<comment type="caution">
    <text evidence="17">The sequence shown here is derived from an EMBL/GenBank/DDBJ whole genome shotgun (WGS) entry which is preliminary data.</text>
</comment>
<keyword evidence="5" id="KW-0808">Transferase</keyword>
<protein>
    <recommendedName>
        <fullName evidence="3">histidine kinase</fullName>
        <ecNumber evidence="3">2.7.13.3</ecNumber>
    </recommendedName>
</protein>
<organism evidence="17 18">
    <name type="scientific">Coraliomargarita sinensis</name>
    <dbReference type="NCBI Taxonomy" id="2174842"/>
    <lineage>
        <taxon>Bacteria</taxon>
        <taxon>Pseudomonadati</taxon>
        <taxon>Verrucomicrobiota</taxon>
        <taxon>Opitutia</taxon>
        <taxon>Puniceicoccales</taxon>
        <taxon>Coraliomargaritaceae</taxon>
        <taxon>Coraliomargarita</taxon>
    </lineage>
</organism>
<dbReference type="SMART" id="SM00062">
    <property type="entry name" value="PBPb"/>
    <property type="match status" value="1"/>
</dbReference>
<dbReference type="CDD" id="cd16922">
    <property type="entry name" value="HATPase_EvgS-ArcB-TorS-like"/>
    <property type="match status" value="1"/>
</dbReference>
<feature type="transmembrane region" description="Helical" evidence="14">
    <location>
        <begin position="280"/>
        <end position="302"/>
    </location>
</feature>
<dbReference type="RefSeq" id="WP_110131030.1">
    <property type="nucleotide sequence ID" value="NZ_QHJQ01000005.1"/>
</dbReference>
<dbReference type="GO" id="GO:0005524">
    <property type="term" value="F:ATP binding"/>
    <property type="evidence" value="ECO:0007669"/>
    <property type="project" value="UniProtKB-KW"/>
</dbReference>
<evidence type="ECO:0000256" key="5">
    <source>
        <dbReference type="ARBA" id="ARBA00022679"/>
    </source>
</evidence>
<dbReference type="InterPro" id="IPR011006">
    <property type="entry name" value="CheY-like_superfamily"/>
</dbReference>
<keyword evidence="7" id="KW-0547">Nucleotide-binding</keyword>
<dbReference type="CDD" id="cd00082">
    <property type="entry name" value="HisKA"/>
    <property type="match status" value="1"/>
</dbReference>
<feature type="domain" description="Response regulatory" evidence="16">
    <location>
        <begin position="590"/>
        <end position="706"/>
    </location>
</feature>
<dbReference type="OrthoDB" id="9759607at2"/>
<dbReference type="PANTHER" id="PTHR43047:SF64">
    <property type="entry name" value="HISTIDINE KINASE CONTAINING CHEY-HOMOLOGOUS RECEIVER DOMAIN AND PAS DOMAIN-RELATED"/>
    <property type="match status" value="1"/>
</dbReference>
<reference evidence="17 18" key="1">
    <citation type="submission" date="2018-05" db="EMBL/GenBank/DDBJ databases">
        <title>Coraliomargarita sinensis sp. nov., isolated from a marine solar saltern.</title>
        <authorList>
            <person name="Zhou L.Y."/>
        </authorList>
    </citation>
    <scope>NUCLEOTIDE SEQUENCE [LARGE SCALE GENOMIC DNA]</scope>
    <source>
        <strain evidence="17 18">WN38</strain>
    </source>
</reference>
<evidence type="ECO:0000256" key="7">
    <source>
        <dbReference type="ARBA" id="ARBA00022741"/>
    </source>
</evidence>
<feature type="domain" description="Histidine kinase" evidence="15">
    <location>
        <begin position="340"/>
        <end position="563"/>
    </location>
</feature>
<dbReference type="SUPFAM" id="SSF55874">
    <property type="entry name" value="ATPase domain of HSP90 chaperone/DNA topoisomerase II/histidine kinase"/>
    <property type="match status" value="1"/>
</dbReference>
<dbReference type="EMBL" id="QHJQ01000005">
    <property type="protein sequence ID" value="PXA04083.1"/>
    <property type="molecule type" value="Genomic_DNA"/>
</dbReference>
<dbReference type="GO" id="GO:0000155">
    <property type="term" value="F:phosphorelay sensor kinase activity"/>
    <property type="evidence" value="ECO:0007669"/>
    <property type="project" value="InterPro"/>
</dbReference>
<dbReference type="InterPro" id="IPR036890">
    <property type="entry name" value="HATPase_C_sf"/>
</dbReference>
<gene>
    <name evidence="17" type="ORF">DDZ13_08575</name>
</gene>
<dbReference type="Pfam" id="PF00512">
    <property type="entry name" value="HisKA"/>
    <property type="match status" value="1"/>
</dbReference>